<gene>
    <name evidence="6" type="ORF">MCAN360_0563</name>
</gene>
<dbReference type="EMBL" id="AP014631">
    <property type="protein sequence ID" value="BAP39668.1"/>
    <property type="molecule type" value="Genomic_DNA"/>
</dbReference>
<protein>
    <recommendedName>
        <fullName evidence="5">PTS EIIB type-1 domain-containing protein</fullName>
    </recommendedName>
</protein>
<keyword evidence="4" id="KW-0472">Membrane</keyword>
<dbReference type="AlphaFoldDB" id="A0A077L9E8"/>
<accession>A0A077L9E8</accession>
<evidence type="ECO:0000313" key="6">
    <source>
        <dbReference type="EMBL" id="BAP39668.1"/>
    </source>
</evidence>
<dbReference type="SUPFAM" id="SSF55604">
    <property type="entry name" value="Glucose permease domain IIB"/>
    <property type="match status" value="1"/>
</dbReference>
<proteinExistence type="predicted"/>
<name>A0A077L9E8_9BACT</name>
<keyword evidence="4" id="KW-1133">Transmembrane helix</keyword>
<dbReference type="HOGENOM" id="CLU_162090_1_0_14"/>
<dbReference type="STRING" id="29554.MCAN360_0563"/>
<feature type="transmembrane region" description="Helical" evidence="4">
    <location>
        <begin position="6"/>
        <end position="24"/>
    </location>
</feature>
<evidence type="ECO:0000256" key="4">
    <source>
        <dbReference type="SAM" id="Phobius"/>
    </source>
</evidence>
<evidence type="ECO:0000259" key="5">
    <source>
        <dbReference type="PROSITE" id="PS51098"/>
    </source>
</evidence>
<dbReference type="GO" id="GO:0008982">
    <property type="term" value="F:protein-N(PI)-phosphohistidine-sugar phosphotransferase activity"/>
    <property type="evidence" value="ECO:0007669"/>
    <property type="project" value="InterPro"/>
</dbReference>
<keyword evidence="7" id="KW-1185">Reference proteome</keyword>
<keyword evidence="4" id="KW-0812">Transmembrane</keyword>
<organism evidence="6 7">
    <name type="scientific">Metamycoplasma canadense</name>
    <dbReference type="NCBI Taxonomy" id="29554"/>
    <lineage>
        <taxon>Bacteria</taxon>
        <taxon>Bacillati</taxon>
        <taxon>Mycoplasmatota</taxon>
        <taxon>Mycoplasmoidales</taxon>
        <taxon>Metamycoplasmataceae</taxon>
        <taxon>Metamycoplasma</taxon>
    </lineage>
</organism>
<dbReference type="InterPro" id="IPR036878">
    <property type="entry name" value="Glu_permease_IIB"/>
</dbReference>
<dbReference type="KEGG" id="mcan:MCAN360_0563"/>
<evidence type="ECO:0000256" key="2">
    <source>
        <dbReference type="ARBA" id="ARBA00022683"/>
    </source>
</evidence>
<keyword evidence="1" id="KW-0808">Transferase</keyword>
<evidence type="ECO:0000256" key="3">
    <source>
        <dbReference type="PROSITE-ProRule" id="PRU00421"/>
    </source>
</evidence>
<dbReference type="Proteomes" id="UP000031641">
    <property type="component" value="Chromosome"/>
</dbReference>
<evidence type="ECO:0000313" key="7">
    <source>
        <dbReference type="Proteomes" id="UP000031641"/>
    </source>
</evidence>
<dbReference type="PROSITE" id="PS51098">
    <property type="entry name" value="PTS_EIIB_TYPE_1"/>
    <property type="match status" value="1"/>
</dbReference>
<feature type="domain" description="PTS EIIB type-1" evidence="5">
    <location>
        <begin position="44"/>
        <end position="120"/>
    </location>
</feature>
<evidence type="ECO:0000256" key="1">
    <source>
        <dbReference type="ARBA" id="ARBA00022679"/>
    </source>
</evidence>
<dbReference type="RefSeq" id="WP_045433994.1">
    <property type="nucleotide sequence ID" value="NZ_AP014631.1"/>
</dbReference>
<dbReference type="Gene3D" id="3.30.1360.60">
    <property type="entry name" value="Glucose permease domain IIB"/>
    <property type="match status" value="1"/>
</dbReference>
<dbReference type="OrthoDB" id="400941at2"/>
<sequence>MNSKNKALYIILIIVTLGFIIIYWQKKYRQSKIKNYLSKNTKLDFDFETLIKYLGGKDNIENVSSTHKILKINFLNRDKLSILKLKQLNGISGLTIQSKSISLVVGNTAKHIEELINGAK</sequence>
<reference evidence="7" key="1">
    <citation type="journal article" date="2014" name="Genome Announc.">
        <title>Complete Genome Sequence of Mycoplasma canadense Strain HAZ 360_1 from Bovine Mastitic Milk in Japan.</title>
        <authorList>
            <person name="Hata E."/>
        </authorList>
    </citation>
    <scope>NUCLEOTIDE SEQUENCE [LARGE SCALE GENOMIC DNA]</scope>
    <source>
        <strain evidence="7">HAZ360_1</strain>
    </source>
</reference>
<keyword evidence="2" id="KW-0598">Phosphotransferase system</keyword>
<comment type="caution">
    <text evidence="3">Lacks conserved residue(s) required for the propagation of feature annotation.</text>
</comment>
<dbReference type="InterPro" id="IPR001996">
    <property type="entry name" value="PTS_IIB_1"/>
</dbReference>
<dbReference type="GO" id="GO:0009401">
    <property type="term" value="P:phosphoenolpyruvate-dependent sugar phosphotransferase system"/>
    <property type="evidence" value="ECO:0007669"/>
    <property type="project" value="UniProtKB-KW"/>
</dbReference>